<evidence type="ECO:0000256" key="1">
    <source>
        <dbReference type="SAM" id="Phobius"/>
    </source>
</evidence>
<dbReference type="RefSeq" id="WP_310070644.1">
    <property type="nucleotide sequence ID" value="NZ_JAVDVX010000002.1"/>
</dbReference>
<proteinExistence type="predicted"/>
<keyword evidence="1" id="KW-1133">Transmembrane helix</keyword>
<accession>A0ABU1UWA5</accession>
<reference evidence="2 3" key="1">
    <citation type="submission" date="2023-07" db="EMBL/GenBank/DDBJ databases">
        <title>Sorghum-associated microbial communities from plants grown in Nebraska, USA.</title>
        <authorList>
            <person name="Schachtman D."/>
        </authorList>
    </citation>
    <scope>NUCLEOTIDE SEQUENCE [LARGE SCALE GENOMIC DNA]</scope>
    <source>
        <strain evidence="2 3">BE190</strain>
    </source>
</reference>
<name>A0ABU1UWA5_9GAMM</name>
<keyword evidence="1" id="KW-0812">Transmembrane</keyword>
<keyword evidence="1" id="KW-0472">Membrane</keyword>
<dbReference type="Proteomes" id="UP001253595">
    <property type="component" value="Unassembled WGS sequence"/>
</dbReference>
<gene>
    <name evidence="2" type="ORF">J2X05_001477</name>
</gene>
<evidence type="ECO:0000313" key="2">
    <source>
        <dbReference type="EMBL" id="MDR7089471.1"/>
    </source>
</evidence>
<sequence length="253" mass="27517">MLASIPEFREVDFSHLSIAGTNPESVEPVRKQRSTLLWLALLLSLLLHLSLLLFQFGEKQFHPQPTPTLHIDLRQTPVKTPEIAPEIITPGVIEIPHVSNVEPKVVASSVVAEKIVTVEKPLAAKPATRLVIDPLSAQELKEIAERHDAQSASHSTAAIAENVFHPGLRARLSAEANKPTLMRVEDSGLQTFTDPAGATVVKLPSGGCMSSPANTKIGAPKNWYFTACGGQSESEKMLERVNSDVKGKLRFDE</sequence>
<comment type="caution">
    <text evidence="2">The sequence shown here is derived from an EMBL/GenBank/DDBJ whole genome shotgun (WGS) entry which is preliminary data.</text>
</comment>
<keyword evidence="3" id="KW-1185">Reference proteome</keyword>
<protein>
    <submittedName>
        <fullName evidence="2">Uncharacterized protein</fullName>
    </submittedName>
</protein>
<dbReference type="EMBL" id="JAVDVX010000002">
    <property type="protein sequence ID" value="MDR7089471.1"/>
    <property type="molecule type" value="Genomic_DNA"/>
</dbReference>
<organism evidence="2 3">
    <name type="scientific">Cellvibrio fibrivorans</name>
    <dbReference type="NCBI Taxonomy" id="126350"/>
    <lineage>
        <taxon>Bacteria</taxon>
        <taxon>Pseudomonadati</taxon>
        <taxon>Pseudomonadota</taxon>
        <taxon>Gammaproteobacteria</taxon>
        <taxon>Cellvibrionales</taxon>
        <taxon>Cellvibrionaceae</taxon>
        <taxon>Cellvibrio</taxon>
    </lineage>
</organism>
<evidence type="ECO:0000313" key="3">
    <source>
        <dbReference type="Proteomes" id="UP001253595"/>
    </source>
</evidence>
<feature type="transmembrane region" description="Helical" evidence="1">
    <location>
        <begin position="36"/>
        <end position="57"/>
    </location>
</feature>